<name>A0ABN1J1N1_9FLAO</name>
<sequence length="73" mass="8462">MSNNISKIKNDVQYRNSEAWKKLCEYVDIVAKDGSDEFSPRDYLGDELFAQIYTLPETIGKLKKSEESLALWK</sequence>
<keyword evidence="2" id="KW-1185">Reference proteome</keyword>
<protein>
    <submittedName>
        <fullName evidence="1">Uncharacterized protein</fullName>
    </submittedName>
</protein>
<evidence type="ECO:0000313" key="2">
    <source>
        <dbReference type="Proteomes" id="UP001501758"/>
    </source>
</evidence>
<gene>
    <name evidence="1" type="ORF">GCM10009430_32330</name>
</gene>
<reference evidence="1 2" key="1">
    <citation type="journal article" date="2019" name="Int. J. Syst. Evol. Microbiol.">
        <title>The Global Catalogue of Microorganisms (GCM) 10K type strain sequencing project: providing services to taxonomists for standard genome sequencing and annotation.</title>
        <authorList>
            <consortium name="The Broad Institute Genomics Platform"/>
            <consortium name="The Broad Institute Genome Sequencing Center for Infectious Disease"/>
            <person name="Wu L."/>
            <person name="Ma J."/>
        </authorList>
    </citation>
    <scope>NUCLEOTIDE SEQUENCE [LARGE SCALE GENOMIC DNA]</scope>
    <source>
        <strain evidence="1 2">JCM 15974</strain>
    </source>
</reference>
<organism evidence="1 2">
    <name type="scientific">Aquimarina litoralis</name>
    <dbReference type="NCBI Taxonomy" id="584605"/>
    <lineage>
        <taxon>Bacteria</taxon>
        <taxon>Pseudomonadati</taxon>
        <taxon>Bacteroidota</taxon>
        <taxon>Flavobacteriia</taxon>
        <taxon>Flavobacteriales</taxon>
        <taxon>Flavobacteriaceae</taxon>
        <taxon>Aquimarina</taxon>
    </lineage>
</organism>
<dbReference type="Proteomes" id="UP001501758">
    <property type="component" value="Unassembled WGS sequence"/>
</dbReference>
<proteinExistence type="predicted"/>
<evidence type="ECO:0000313" key="1">
    <source>
        <dbReference type="EMBL" id="GAA0725924.1"/>
    </source>
</evidence>
<dbReference type="RefSeq" id="WP_343913304.1">
    <property type="nucleotide sequence ID" value="NZ_BAAAGE010000003.1"/>
</dbReference>
<accession>A0ABN1J1N1</accession>
<dbReference type="EMBL" id="BAAAGE010000003">
    <property type="protein sequence ID" value="GAA0725924.1"/>
    <property type="molecule type" value="Genomic_DNA"/>
</dbReference>
<comment type="caution">
    <text evidence="1">The sequence shown here is derived from an EMBL/GenBank/DDBJ whole genome shotgun (WGS) entry which is preliminary data.</text>
</comment>